<feature type="region of interest" description="Disordered" evidence="1">
    <location>
        <begin position="247"/>
        <end position="266"/>
    </location>
</feature>
<dbReference type="PANTHER" id="PTHR34293">
    <property type="entry name" value="HTH-TYPE TRANSCRIPTIONAL REGULATOR TRMBL2"/>
    <property type="match status" value="1"/>
</dbReference>
<dbReference type="AlphaFoldDB" id="A0A918M7J5"/>
<evidence type="ECO:0000256" key="1">
    <source>
        <dbReference type="SAM" id="MobiDB-lite"/>
    </source>
</evidence>
<dbReference type="InterPro" id="IPR051797">
    <property type="entry name" value="TrmB-like"/>
</dbReference>
<dbReference type="Proteomes" id="UP000636661">
    <property type="component" value="Unassembled WGS sequence"/>
</dbReference>
<dbReference type="PANTHER" id="PTHR34293:SF1">
    <property type="entry name" value="HTH-TYPE TRANSCRIPTIONAL REGULATOR TRMBL2"/>
    <property type="match status" value="1"/>
</dbReference>
<accession>A0A918M7J5</accession>
<evidence type="ECO:0000313" key="3">
    <source>
        <dbReference type="Proteomes" id="UP000636661"/>
    </source>
</evidence>
<dbReference type="EMBL" id="BMTP01000020">
    <property type="protein sequence ID" value="GGU62345.1"/>
    <property type="molecule type" value="Genomic_DNA"/>
</dbReference>
<name>A0A918M7J5_9ACTN</name>
<proteinExistence type="predicted"/>
<sequence length="348" mass="37586">MGAGRLSREARELYGRIARGDQVDVDAESGVLEELVAWRLVAVQTDGPGGPQGMPVVLDPAEAVRRHRDAGLARLAAAARDLVDAPTVADELLPEFERSKWWSGPGSEFLAEQSVVNARIAAAVAGARCELLTAQPGGGRTREQIEAALVRDGGALARGIELRTLYRDTVRDDQITRTYAACMSGRGAQLRTHIGPFQKMVIIDRSQAFIADYTVQDAGARAARHVKDRGVVAFIVEVFEDVWRRSEPWQGEGRPSDDGGDGAGAPLRTTALQREILLDAEQGVLQGVTAARLGISPRRLSQEVSYLREAWGAPTLAALVAKWVRSPDRALVDEDRRQRGDSGRVGAA</sequence>
<gene>
    <name evidence="2" type="ORF">GCM10010274_58900</name>
</gene>
<comment type="caution">
    <text evidence="2">The sequence shown here is derived from an EMBL/GenBank/DDBJ whole genome shotgun (WGS) entry which is preliminary data.</text>
</comment>
<protein>
    <submittedName>
        <fullName evidence="2">Uncharacterized protein</fullName>
    </submittedName>
</protein>
<reference evidence="2" key="2">
    <citation type="submission" date="2020-09" db="EMBL/GenBank/DDBJ databases">
        <authorList>
            <person name="Sun Q."/>
            <person name="Ohkuma M."/>
        </authorList>
    </citation>
    <scope>NUCLEOTIDE SEQUENCE</scope>
    <source>
        <strain evidence="2">JCM 4391</strain>
    </source>
</reference>
<organism evidence="2 3">
    <name type="scientific">Streptomyces lavendofoliae</name>
    <dbReference type="NCBI Taxonomy" id="67314"/>
    <lineage>
        <taxon>Bacteria</taxon>
        <taxon>Bacillati</taxon>
        <taxon>Actinomycetota</taxon>
        <taxon>Actinomycetes</taxon>
        <taxon>Kitasatosporales</taxon>
        <taxon>Streptomycetaceae</taxon>
        <taxon>Streptomyces</taxon>
    </lineage>
</organism>
<keyword evidence="3" id="KW-1185">Reference proteome</keyword>
<reference evidence="2" key="1">
    <citation type="journal article" date="2014" name="Int. J. Syst. Evol. Microbiol.">
        <title>Complete genome sequence of Corynebacterium casei LMG S-19264T (=DSM 44701T), isolated from a smear-ripened cheese.</title>
        <authorList>
            <consortium name="US DOE Joint Genome Institute (JGI-PGF)"/>
            <person name="Walter F."/>
            <person name="Albersmeier A."/>
            <person name="Kalinowski J."/>
            <person name="Ruckert C."/>
        </authorList>
    </citation>
    <scope>NUCLEOTIDE SEQUENCE</scope>
    <source>
        <strain evidence="2">JCM 4391</strain>
    </source>
</reference>
<evidence type="ECO:0000313" key="2">
    <source>
        <dbReference type="EMBL" id="GGU62345.1"/>
    </source>
</evidence>